<accession>A0ACB8SD83</accession>
<reference evidence="1" key="2">
    <citation type="journal article" date="2022" name="New Phytol.">
        <title>Evolutionary transition to the ectomycorrhizal habit in the genomes of a hyperdiverse lineage of mushroom-forming fungi.</title>
        <authorList>
            <person name="Looney B."/>
            <person name="Miyauchi S."/>
            <person name="Morin E."/>
            <person name="Drula E."/>
            <person name="Courty P.E."/>
            <person name="Kohler A."/>
            <person name="Kuo A."/>
            <person name="LaButti K."/>
            <person name="Pangilinan J."/>
            <person name="Lipzen A."/>
            <person name="Riley R."/>
            <person name="Andreopoulos W."/>
            <person name="He G."/>
            <person name="Johnson J."/>
            <person name="Nolan M."/>
            <person name="Tritt A."/>
            <person name="Barry K.W."/>
            <person name="Grigoriev I.V."/>
            <person name="Nagy L.G."/>
            <person name="Hibbett D."/>
            <person name="Henrissat B."/>
            <person name="Matheny P.B."/>
            <person name="Labbe J."/>
            <person name="Martin F.M."/>
        </authorList>
    </citation>
    <scope>NUCLEOTIDE SEQUENCE</scope>
    <source>
        <strain evidence="1">FP105234-sp</strain>
    </source>
</reference>
<dbReference type="EMBL" id="MU275838">
    <property type="protein sequence ID" value="KAI0054182.1"/>
    <property type="molecule type" value="Genomic_DNA"/>
</dbReference>
<evidence type="ECO:0000313" key="2">
    <source>
        <dbReference type="Proteomes" id="UP000814033"/>
    </source>
</evidence>
<organism evidence="1 2">
    <name type="scientific">Auriscalpium vulgare</name>
    <dbReference type="NCBI Taxonomy" id="40419"/>
    <lineage>
        <taxon>Eukaryota</taxon>
        <taxon>Fungi</taxon>
        <taxon>Dikarya</taxon>
        <taxon>Basidiomycota</taxon>
        <taxon>Agaricomycotina</taxon>
        <taxon>Agaricomycetes</taxon>
        <taxon>Russulales</taxon>
        <taxon>Auriscalpiaceae</taxon>
        <taxon>Auriscalpium</taxon>
    </lineage>
</organism>
<keyword evidence="2" id="KW-1185">Reference proteome</keyword>
<dbReference type="Proteomes" id="UP000814033">
    <property type="component" value="Unassembled WGS sequence"/>
</dbReference>
<evidence type="ECO:0000313" key="1">
    <source>
        <dbReference type="EMBL" id="KAI0054182.1"/>
    </source>
</evidence>
<gene>
    <name evidence="1" type="ORF">FA95DRAFT_47664</name>
</gene>
<protein>
    <submittedName>
        <fullName evidence="1">Uncharacterized protein</fullName>
    </submittedName>
</protein>
<comment type="caution">
    <text evidence="1">The sequence shown here is derived from an EMBL/GenBank/DDBJ whole genome shotgun (WGS) entry which is preliminary data.</text>
</comment>
<name>A0ACB8SD83_9AGAM</name>
<sequence length="116" mass="13266">MRARAPHTLNWSRRTVFSVLYCSLLYFPIASDFVTFEKHSSVCQLVFTTESICQMYTDGGRVAYSCRTCIAATCCRKPSRISSYLLAATHSFGIVLFTLEFWKEREGSGSNARRWL</sequence>
<reference evidence="1" key="1">
    <citation type="submission" date="2021-02" db="EMBL/GenBank/DDBJ databases">
        <authorList>
            <consortium name="DOE Joint Genome Institute"/>
            <person name="Ahrendt S."/>
            <person name="Looney B.P."/>
            <person name="Miyauchi S."/>
            <person name="Morin E."/>
            <person name="Drula E."/>
            <person name="Courty P.E."/>
            <person name="Chicoki N."/>
            <person name="Fauchery L."/>
            <person name="Kohler A."/>
            <person name="Kuo A."/>
            <person name="Labutti K."/>
            <person name="Pangilinan J."/>
            <person name="Lipzen A."/>
            <person name="Riley R."/>
            <person name="Andreopoulos W."/>
            <person name="He G."/>
            <person name="Johnson J."/>
            <person name="Barry K.W."/>
            <person name="Grigoriev I.V."/>
            <person name="Nagy L."/>
            <person name="Hibbett D."/>
            <person name="Henrissat B."/>
            <person name="Matheny P.B."/>
            <person name="Labbe J."/>
            <person name="Martin F."/>
        </authorList>
    </citation>
    <scope>NUCLEOTIDE SEQUENCE</scope>
    <source>
        <strain evidence="1">FP105234-sp</strain>
    </source>
</reference>
<proteinExistence type="predicted"/>